<dbReference type="InterPro" id="IPR044730">
    <property type="entry name" value="RNase_H-like_dom_plant"/>
</dbReference>
<organism evidence="2 3">
    <name type="scientific">Dipteronia sinensis</name>
    <dbReference type="NCBI Taxonomy" id="43782"/>
    <lineage>
        <taxon>Eukaryota</taxon>
        <taxon>Viridiplantae</taxon>
        <taxon>Streptophyta</taxon>
        <taxon>Embryophyta</taxon>
        <taxon>Tracheophyta</taxon>
        <taxon>Spermatophyta</taxon>
        <taxon>Magnoliopsida</taxon>
        <taxon>eudicotyledons</taxon>
        <taxon>Gunneridae</taxon>
        <taxon>Pentapetalae</taxon>
        <taxon>rosids</taxon>
        <taxon>malvids</taxon>
        <taxon>Sapindales</taxon>
        <taxon>Sapindaceae</taxon>
        <taxon>Hippocastanoideae</taxon>
        <taxon>Acereae</taxon>
        <taxon>Dipteronia</taxon>
    </lineage>
</organism>
<evidence type="ECO:0000259" key="1">
    <source>
        <dbReference type="Pfam" id="PF13456"/>
    </source>
</evidence>
<sequence>MLRSLRCEDNVLFQDFFFSCINSLKIEELALLGVLCWRIWYLRNQVVQHLKSNGLENILEWCSTTQRIEATYVPEIAEAVAMLRGITLAVDTGLVPTIVESDCLNLVRKVVDGVPTDGDIGLVVNDILHYFRNRAVSSVSYVPRKANKVAHSLVKMALAIAEDRFWLEEVPPSVELIVLEDVPD</sequence>
<feature type="domain" description="RNase H type-1" evidence="1">
    <location>
        <begin position="61"/>
        <end position="157"/>
    </location>
</feature>
<evidence type="ECO:0000313" key="3">
    <source>
        <dbReference type="Proteomes" id="UP001281410"/>
    </source>
</evidence>
<dbReference type="Gene3D" id="3.30.420.10">
    <property type="entry name" value="Ribonuclease H-like superfamily/Ribonuclease H"/>
    <property type="match status" value="1"/>
</dbReference>
<comment type="caution">
    <text evidence="2">The sequence shown here is derived from an EMBL/GenBank/DDBJ whole genome shotgun (WGS) entry which is preliminary data.</text>
</comment>
<dbReference type="CDD" id="cd06222">
    <property type="entry name" value="RNase_H_like"/>
    <property type="match status" value="1"/>
</dbReference>
<keyword evidence="3" id="KW-1185">Reference proteome</keyword>
<name>A0AAE0EIQ4_9ROSI</name>
<dbReference type="InterPro" id="IPR052929">
    <property type="entry name" value="RNase_H-like_EbsB-rel"/>
</dbReference>
<proteinExistence type="predicted"/>
<dbReference type="GO" id="GO:0003676">
    <property type="term" value="F:nucleic acid binding"/>
    <property type="evidence" value="ECO:0007669"/>
    <property type="project" value="InterPro"/>
</dbReference>
<dbReference type="Proteomes" id="UP001281410">
    <property type="component" value="Unassembled WGS sequence"/>
</dbReference>
<dbReference type="PANTHER" id="PTHR47074:SF11">
    <property type="entry name" value="REVERSE TRANSCRIPTASE-LIKE PROTEIN"/>
    <property type="match status" value="1"/>
</dbReference>
<accession>A0AAE0EIQ4</accession>
<dbReference type="InterPro" id="IPR036397">
    <property type="entry name" value="RNaseH_sf"/>
</dbReference>
<evidence type="ECO:0000313" key="2">
    <source>
        <dbReference type="EMBL" id="KAK3229836.1"/>
    </source>
</evidence>
<reference evidence="2" key="1">
    <citation type="journal article" date="2023" name="Plant J.">
        <title>Genome sequences and population genomics provide insights into the demographic history, inbreeding, and mutation load of two 'living fossil' tree species of Dipteronia.</title>
        <authorList>
            <person name="Feng Y."/>
            <person name="Comes H.P."/>
            <person name="Chen J."/>
            <person name="Zhu S."/>
            <person name="Lu R."/>
            <person name="Zhang X."/>
            <person name="Li P."/>
            <person name="Qiu J."/>
            <person name="Olsen K.M."/>
            <person name="Qiu Y."/>
        </authorList>
    </citation>
    <scope>NUCLEOTIDE SEQUENCE</scope>
    <source>
        <strain evidence="2">NBL</strain>
    </source>
</reference>
<dbReference type="EMBL" id="JANJYJ010000001">
    <property type="protein sequence ID" value="KAK3229836.1"/>
    <property type="molecule type" value="Genomic_DNA"/>
</dbReference>
<protein>
    <recommendedName>
        <fullName evidence="1">RNase H type-1 domain-containing protein</fullName>
    </recommendedName>
</protein>
<dbReference type="Pfam" id="PF13456">
    <property type="entry name" value="RVT_3"/>
    <property type="match status" value="1"/>
</dbReference>
<gene>
    <name evidence="2" type="ORF">Dsin_001717</name>
</gene>
<dbReference type="InterPro" id="IPR002156">
    <property type="entry name" value="RNaseH_domain"/>
</dbReference>
<dbReference type="GO" id="GO:0004523">
    <property type="term" value="F:RNA-DNA hybrid ribonuclease activity"/>
    <property type="evidence" value="ECO:0007669"/>
    <property type="project" value="InterPro"/>
</dbReference>
<dbReference type="PANTHER" id="PTHR47074">
    <property type="entry name" value="BNAC02G40300D PROTEIN"/>
    <property type="match status" value="1"/>
</dbReference>
<dbReference type="AlphaFoldDB" id="A0AAE0EIQ4"/>